<gene>
    <name evidence="2" type="ORF">D0Y50_13940</name>
</gene>
<proteinExistence type="predicted"/>
<reference evidence="2 3" key="1">
    <citation type="submission" date="2018-08" db="EMBL/GenBank/DDBJ databases">
        <title>Salinimonas sediminis sp. nov., a piezophilic bacterium isolated from a deep-sea sediment sample from the New Britain Trench.</title>
        <authorList>
            <person name="Cao J."/>
        </authorList>
    </citation>
    <scope>NUCLEOTIDE SEQUENCE [LARGE SCALE GENOMIC DNA]</scope>
    <source>
        <strain evidence="2 3">N102</strain>
    </source>
</reference>
<dbReference type="SUPFAM" id="SSF55729">
    <property type="entry name" value="Acyl-CoA N-acyltransferases (Nat)"/>
    <property type="match status" value="1"/>
</dbReference>
<dbReference type="Proteomes" id="UP000262073">
    <property type="component" value="Chromosome"/>
</dbReference>
<dbReference type="Gene3D" id="3.40.630.30">
    <property type="match status" value="1"/>
</dbReference>
<evidence type="ECO:0000259" key="1">
    <source>
        <dbReference type="Pfam" id="PF13480"/>
    </source>
</evidence>
<name>A0A346NP94_9ALTE</name>
<dbReference type="Pfam" id="PF13480">
    <property type="entry name" value="Acetyltransf_6"/>
    <property type="match status" value="1"/>
</dbReference>
<feature type="domain" description="BioF2-like acetyltransferase" evidence="1">
    <location>
        <begin position="160"/>
        <end position="297"/>
    </location>
</feature>
<evidence type="ECO:0000313" key="2">
    <source>
        <dbReference type="EMBL" id="AXR07351.1"/>
    </source>
</evidence>
<dbReference type="OrthoDB" id="4349922at2"/>
<organism evidence="2 3">
    <name type="scientific">Salinimonas sediminis</name>
    <dbReference type="NCBI Taxonomy" id="2303538"/>
    <lineage>
        <taxon>Bacteria</taxon>
        <taxon>Pseudomonadati</taxon>
        <taxon>Pseudomonadota</taxon>
        <taxon>Gammaproteobacteria</taxon>
        <taxon>Alteromonadales</taxon>
        <taxon>Alteromonadaceae</taxon>
        <taxon>Alteromonas/Salinimonas group</taxon>
        <taxon>Salinimonas</taxon>
    </lineage>
</organism>
<dbReference type="GO" id="GO:0016740">
    <property type="term" value="F:transferase activity"/>
    <property type="evidence" value="ECO:0007669"/>
    <property type="project" value="UniProtKB-KW"/>
</dbReference>
<dbReference type="EMBL" id="CP031769">
    <property type="protein sequence ID" value="AXR07351.1"/>
    <property type="molecule type" value="Genomic_DNA"/>
</dbReference>
<dbReference type="InterPro" id="IPR016181">
    <property type="entry name" value="Acyl_CoA_acyltransferase"/>
</dbReference>
<accession>A0A346NP94</accession>
<keyword evidence="2" id="KW-0808">Transferase</keyword>
<keyword evidence="3" id="KW-1185">Reference proteome</keyword>
<dbReference type="RefSeq" id="WP_117317464.1">
    <property type="nucleotide sequence ID" value="NZ_CP031769.1"/>
</dbReference>
<dbReference type="AlphaFoldDB" id="A0A346NP94"/>
<dbReference type="InterPro" id="IPR038740">
    <property type="entry name" value="BioF2-like_GNAT_dom"/>
</dbReference>
<evidence type="ECO:0000313" key="3">
    <source>
        <dbReference type="Proteomes" id="UP000262073"/>
    </source>
</evidence>
<protein>
    <submittedName>
        <fullName evidence="2">GNAT family N-acetyltransferase</fullName>
    </submittedName>
</protein>
<dbReference type="KEGG" id="salm:D0Y50_13940"/>
<sequence length="334" mass="38053">MDIKFHSGLAAMSALQADWQNLADTCQAPVFIDYNWCMYQARLNSEAPLIISAWQNNTCVGILPLTLKSLSRRFNTRVLSHLCQRFTDYHHVLCAPEQLETVVSAMLNSLTASRFKRYSLLINYPDSALRDALLAHSDAVTCQSWQHTMYRIDGAPIKAKVAREARRRMRKLQQTGDIELHTDMPFDDALLNWVLDKSAQRHGSNSLTAATQRESVIALLRDYRAHLHIACLIKDGNYLAAHIGFKQQNMLYYYVPVTSDEERGLSPGIILLHEIIQQLPDMQLSAIDFLRGEESYKDDWGNVQRTETAVLVKASVGMNIKDALFTRLWLKRNA</sequence>